<dbReference type="EC" id="2.7.7.9" evidence="2 6"/>
<dbReference type="InterPro" id="IPR029044">
    <property type="entry name" value="Nucleotide-diphossugar_trans"/>
</dbReference>
<organism evidence="9 10">
    <name type="scientific">Paenibacillus rhizosphaerae</name>
    <dbReference type="NCBI Taxonomy" id="297318"/>
    <lineage>
        <taxon>Bacteria</taxon>
        <taxon>Bacillati</taxon>
        <taxon>Bacillota</taxon>
        <taxon>Bacilli</taxon>
        <taxon>Bacillales</taxon>
        <taxon>Paenibacillaceae</taxon>
        <taxon>Paenibacillus</taxon>
    </lineage>
</organism>
<dbReference type="GO" id="GO:0006011">
    <property type="term" value="P:UDP-alpha-D-glucose metabolic process"/>
    <property type="evidence" value="ECO:0007669"/>
    <property type="project" value="InterPro"/>
</dbReference>
<name>A0A1R1EF05_9BACL</name>
<dbReference type="GO" id="GO:0003983">
    <property type="term" value="F:UTP:glucose-1-phosphate uridylyltransferase activity"/>
    <property type="evidence" value="ECO:0007669"/>
    <property type="project" value="UniProtKB-EC"/>
</dbReference>
<dbReference type="InterPro" id="IPR005835">
    <property type="entry name" value="NTP_transferase_dom"/>
</dbReference>
<dbReference type="Gene3D" id="3.90.550.10">
    <property type="entry name" value="Spore Coat Polysaccharide Biosynthesis Protein SpsA, Chain A"/>
    <property type="match status" value="1"/>
</dbReference>
<evidence type="ECO:0000259" key="8">
    <source>
        <dbReference type="Pfam" id="PF00483"/>
    </source>
</evidence>
<dbReference type="EMBL" id="MRTP01000011">
    <property type="protein sequence ID" value="OMF50387.1"/>
    <property type="molecule type" value="Genomic_DNA"/>
</dbReference>
<evidence type="ECO:0000256" key="4">
    <source>
        <dbReference type="ARBA" id="ARBA00022695"/>
    </source>
</evidence>
<reference evidence="9 10" key="1">
    <citation type="submission" date="2016-11" db="EMBL/GenBank/DDBJ databases">
        <title>Paenibacillus species isolates.</title>
        <authorList>
            <person name="Beno S.M."/>
        </authorList>
    </citation>
    <scope>NUCLEOTIDE SEQUENCE [LARGE SCALE GENOMIC DNA]</scope>
    <source>
        <strain evidence="9 10">FSL R5-0378</strain>
    </source>
</reference>
<dbReference type="PANTHER" id="PTHR43197:SF1">
    <property type="entry name" value="UTP--GLUCOSE-1-PHOSPHATE URIDYLYLTRANSFERASE"/>
    <property type="match status" value="1"/>
</dbReference>
<dbReference type="InterPro" id="IPR005771">
    <property type="entry name" value="GalU_uridylyltTrfase_bac/arc"/>
</dbReference>
<accession>A0A1R1EF05</accession>
<dbReference type="Proteomes" id="UP000187172">
    <property type="component" value="Unassembled WGS sequence"/>
</dbReference>
<evidence type="ECO:0000256" key="5">
    <source>
        <dbReference type="ARBA" id="ARBA00048128"/>
    </source>
</evidence>
<dbReference type="STRING" id="297318.BK138_27680"/>
<evidence type="ECO:0000256" key="6">
    <source>
        <dbReference type="RuleBase" id="RU361259"/>
    </source>
</evidence>
<feature type="compositionally biased region" description="Basic and acidic residues" evidence="7">
    <location>
        <begin position="281"/>
        <end position="290"/>
    </location>
</feature>
<evidence type="ECO:0000313" key="10">
    <source>
        <dbReference type="Proteomes" id="UP000187172"/>
    </source>
</evidence>
<comment type="caution">
    <text evidence="9">The sequence shown here is derived from an EMBL/GenBank/DDBJ whole genome shotgun (WGS) entry which is preliminary data.</text>
</comment>
<sequence>MKIRKAIIPAAGYGTRFLPATKAMPKEMLPIIDKPTIQFIIEEAAASGIEEILIVTGKGKKVIEDHFDSALELEYYLEQKGKFEELRKIREFTGIVDIHYIRQSERKGLGHAIGVGRKFIGNEPFAVLLGDTFFDADPPSLKQLMDGYDRLQTSIVGVQSVAADKVSSYGIVDAKPLVDSFAYVNRLVEKPAVDASPSRLAMVGRYILTASIFDILENQSPGVGGEIQLTDALNQLLVKEAIYTCEIKGRWHDVGDPLGYVKAILALTKQRAQLKQHLQEEMSELLKEDPQSPDSGSGDPAP</sequence>
<evidence type="ECO:0000256" key="2">
    <source>
        <dbReference type="ARBA" id="ARBA00012415"/>
    </source>
</evidence>
<keyword evidence="3 6" id="KW-0808">Transferase</keyword>
<dbReference type="NCBIfam" id="TIGR01099">
    <property type="entry name" value="galU"/>
    <property type="match status" value="1"/>
</dbReference>
<protein>
    <recommendedName>
        <fullName evidence="2 6">UTP--glucose-1-phosphate uridylyltransferase</fullName>
        <ecNumber evidence="2 6">2.7.7.9</ecNumber>
    </recommendedName>
    <alternativeName>
        <fullName evidence="6">UDP-glucose pyrophosphorylase</fullName>
    </alternativeName>
</protein>
<keyword evidence="4 6" id="KW-0548">Nucleotidyltransferase</keyword>
<comment type="catalytic activity">
    <reaction evidence="5 6">
        <text>alpha-D-glucose 1-phosphate + UTP + H(+) = UDP-alpha-D-glucose + diphosphate</text>
        <dbReference type="Rhea" id="RHEA:19889"/>
        <dbReference type="ChEBI" id="CHEBI:15378"/>
        <dbReference type="ChEBI" id="CHEBI:33019"/>
        <dbReference type="ChEBI" id="CHEBI:46398"/>
        <dbReference type="ChEBI" id="CHEBI:58601"/>
        <dbReference type="ChEBI" id="CHEBI:58885"/>
        <dbReference type="EC" id="2.7.7.9"/>
    </reaction>
</comment>
<evidence type="ECO:0000256" key="1">
    <source>
        <dbReference type="ARBA" id="ARBA00006890"/>
    </source>
</evidence>
<evidence type="ECO:0000256" key="3">
    <source>
        <dbReference type="ARBA" id="ARBA00022679"/>
    </source>
</evidence>
<feature type="domain" description="Nucleotidyl transferase" evidence="8">
    <location>
        <begin position="5"/>
        <end position="269"/>
    </location>
</feature>
<feature type="region of interest" description="Disordered" evidence="7">
    <location>
        <begin position="281"/>
        <end position="302"/>
    </location>
</feature>
<dbReference type="AlphaFoldDB" id="A0A1R1EF05"/>
<dbReference type="RefSeq" id="WP_076174272.1">
    <property type="nucleotide sequence ID" value="NZ_MRTP01000011.1"/>
</dbReference>
<dbReference type="CDD" id="cd02541">
    <property type="entry name" value="UGPase_prokaryotic"/>
    <property type="match status" value="1"/>
</dbReference>
<evidence type="ECO:0000256" key="7">
    <source>
        <dbReference type="SAM" id="MobiDB-lite"/>
    </source>
</evidence>
<dbReference type="Pfam" id="PF00483">
    <property type="entry name" value="NTP_transferase"/>
    <property type="match status" value="1"/>
</dbReference>
<dbReference type="PANTHER" id="PTHR43197">
    <property type="entry name" value="UTP--GLUCOSE-1-PHOSPHATE URIDYLYLTRANSFERASE"/>
    <property type="match status" value="1"/>
</dbReference>
<gene>
    <name evidence="9" type="ORF">BK138_27680</name>
</gene>
<comment type="similarity">
    <text evidence="1 6">Belongs to the UDPGP type 2 family.</text>
</comment>
<dbReference type="SUPFAM" id="SSF53448">
    <property type="entry name" value="Nucleotide-diphospho-sugar transferases"/>
    <property type="match status" value="1"/>
</dbReference>
<keyword evidence="10" id="KW-1185">Reference proteome</keyword>
<proteinExistence type="inferred from homology"/>
<evidence type="ECO:0000313" key="9">
    <source>
        <dbReference type="EMBL" id="OMF50387.1"/>
    </source>
</evidence>